<dbReference type="RefSeq" id="WP_090384554.1">
    <property type="nucleotide sequence ID" value="NZ_FNLC01000004.1"/>
</dbReference>
<evidence type="ECO:0000256" key="7">
    <source>
        <dbReference type="ARBA" id="ARBA00022989"/>
    </source>
</evidence>
<feature type="transmembrane region" description="Helical" evidence="11">
    <location>
        <begin position="182"/>
        <end position="208"/>
    </location>
</feature>
<feature type="domain" description="Peptidase M48" evidence="12">
    <location>
        <begin position="81"/>
        <end position="284"/>
    </location>
</feature>
<gene>
    <name evidence="13" type="ORF">SAMN04489842_3468</name>
</gene>
<dbReference type="PANTHER" id="PTHR43221">
    <property type="entry name" value="PROTEASE HTPX"/>
    <property type="match status" value="1"/>
</dbReference>
<evidence type="ECO:0000313" key="14">
    <source>
        <dbReference type="Proteomes" id="UP000198848"/>
    </source>
</evidence>
<dbReference type="AlphaFoldDB" id="A0A1H1IDR2"/>
<dbReference type="Gene3D" id="3.30.2010.10">
    <property type="entry name" value="Metalloproteases ('zincins'), catalytic domain"/>
    <property type="match status" value="1"/>
</dbReference>
<keyword evidence="7 11" id="KW-1133">Transmembrane helix</keyword>
<feature type="transmembrane region" description="Helical" evidence="11">
    <location>
        <begin position="151"/>
        <end position="170"/>
    </location>
</feature>
<keyword evidence="14" id="KW-1185">Reference proteome</keyword>
<dbReference type="GO" id="GO:0006508">
    <property type="term" value="P:proteolysis"/>
    <property type="evidence" value="ECO:0007669"/>
    <property type="project" value="UniProtKB-KW"/>
</dbReference>
<dbReference type="InterPro" id="IPR001915">
    <property type="entry name" value="Peptidase_M48"/>
</dbReference>
<dbReference type="OrthoDB" id="28389at2157"/>
<dbReference type="CDD" id="cd07327">
    <property type="entry name" value="M48B_HtpX_like"/>
    <property type="match status" value="1"/>
</dbReference>
<evidence type="ECO:0000256" key="2">
    <source>
        <dbReference type="ARBA" id="ARBA00022670"/>
    </source>
</evidence>
<name>A0A1H1IDR2_NATTX</name>
<dbReference type="EMBL" id="FNLC01000004">
    <property type="protein sequence ID" value="SDR35821.1"/>
    <property type="molecule type" value="Genomic_DNA"/>
</dbReference>
<dbReference type="STRING" id="1095778.SAMN04489842_3468"/>
<keyword evidence="6 10" id="KW-0862">Zinc</keyword>
<dbReference type="Pfam" id="PF01435">
    <property type="entry name" value="Peptidase_M48"/>
    <property type="match status" value="1"/>
</dbReference>
<evidence type="ECO:0000256" key="3">
    <source>
        <dbReference type="ARBA" id="ARBA00022692"/>
    </source>
</evidence>
<protein>
    <submittedName>
        <fullName evidence="13">Heat shock protein HtpX</fullName>
    </submittedName>
</protein>
<keyword evidence="4" id="KW-0479">Metal-binding</keyword>
<accession>A0A1H1IDR2</accession>
<comment type="cofactor">
    <cofactor evidence="10">
        <name>Zn(2+)</name>
        <dbReference type="ChEBI" id="CHEBI:29105"/>
    </cofactor>
    <text evidence="10">Binds 1 zinc ion per subunit.</text>
</comment>
<evidence type="ECO:0000256" key="1">
    <source>
        <dbReference type="ARBA" id="ARBA00022475"/>
    </source>
</evidence>
<keyword evidence="8 10" id="KW-0482">Metalloprotease</keyword>
<feature type="transmembrane region" description="Helical" evidence="11">
    <location>
        <begin position="12"/>
        <end position="32"/>
    </location>
</feature>
<evidence type="ECO:0000313" key="13">
    <source>
        <dbReference type="EMBL" id="SDR35821.1"/>
    </source>
</evidence>
<dbReference type="PANTHER" id="PTHR43221:SF2">
    <property type="entry name" value="PROTEASE HTPX HOMOLOG"/>
    <property type="match status" value="1"/>
</dbReference>
<dbReference type="GO" id="GO:0046872">
    <property type="term" value="F:metal ion binding"/>
    <property type="evidence" value="ECO:0007669"/>
    <property type="project" value="UniProtKB-KW"/>
</dbReference>
<keyword evidence="2 10" id="KW-0645">Protease</keyword>
<evidence type="ECO:0000256" key="6">
    <source>
        <dbReference type="ARBA" id="ARBA00022833"/>
    </source>
</evidence>
<dbReference type="GO" id="GO:0004222">
    <property type="term" value="F:metalloendopeptidase activity"/>
    <property type="evidence" value="ECO:0007669"/>
    <property type="project" value="InterPro"/>
</dbReference>
<feature type="transmembrane region" description="Helical" evidence="11">
    <location>
        <begin position="38"/>
        <end position="58"/>
    </location>
</feature>
<organism evidence="13 14">
    <name type="scientific">Natronobacterium texcoconense</name>
    <dbReference type="NCBI Taxonomy" id="1095778"/>
    <lineage>
        <taxon>Archaea</taxon>
        <taxon>Methanobacteriati</taxon>
        <taxon>Methanobacteriota</taxon>
        <taxon>Stenosarchaea group</taxon>
        <taxon>Halobacteria</taxon>
        <taxon>Halobacteriales</taxon>
        <taxon>Natrialbaceae</taxon>
        <taxon>Natronobacterium</taxon>
    </lineage>
</organism>
<evidence type="ECO:0000259" key="12">
    <source>
        <dbReference type="Pfam" id="PF01435"/>
    </source>
</evidence>
<dbReference type="InterPro" id="IPR050083">
    <property type="entry name" value="HtpX_protease"/>
</dbReference>
<evidence type="ECO:0000256" key="5">
    <source>
        <dbReference type="ARBA" id="ARBA00022801"/>
    </source>
</evidence>
<evidence type="ECO:0000256" key="9">
    <source>
        <dbReference type="ARBA" id="ARBA00023136"/>
    </source>
</evidence>
<keyword evidence="9 11" id="KW-0472">Membrane</keyword>
<dbReference type="Proteomes" id="UP000198848">
    <property type="component" value="Unassembled WGS sequence"/>
</dbReference>
<proteinExistence type="inferred from homology"/>
<sequence>MDWSSDRRLQRRMLLALTLTLAGYGVLLWLLFWVLPTALALFACVVLGIVMIASVYWADYIAYWATSAVAIEREQHPLVYDLTDRLAQQADVPRPPVAVIPSDEPNALSAGTGNRTVICVTTGLLKTLEEDELEAVLAHELAHLKNSDSSVLTVAGFPTAVSIVALSTASRAITPASMLLGFPFWIATYLLFVGLPVYVASLPGTLVLSRYREYAADRGAVAITGKPFALASALATIHGESTPPNEDLRSVAAFNAFCIVPTASMLPVPTHPPTHKRIQRLREEFADGV</sequence>
<keyword evidence="3 11" id="KW-0812">Transmembrane</keyword>
<evidence type="ECO:0000256" key="11">
    <source>
        <dbReference type="SAM" id="Phobius"/>
    </source>
</evidence>
<comment type="similarity">
    <text evidence="10">Belongs to the peptidase M48 family.</text>
</comment>
<evidence type="ECO:0000256" key="10">
    <source>
        <dbReference type="RuleBase" id="RU003983"/>
    </source>
</evidence>
<keyword evidence="1" id="KW-1003">Cell membrane</keyword>
<reference evidence="14" key="1">
    <citation type="submission" date="2016-10" db="EMBL/GenBank/DDBJ databases">
        <authorList>
            <person name="Varghese N."/>
            <person name="Submissions S."/>
        </authorList>
    </citation>
    <scope>NUCLEOTIDE SEQUENCE [LARGE SCALE GENOMIC DNA]</scope>
    <source>
        <strain evidence="14">DSM 24767</strain>
    </source>
</reference>
<evidence type="ECO:0000256" key="8">
    <source>
        <dbReference type="ARBA" id="ARBA00023049"/>
    </source>
</evidence>
<keyword evidence="13" id="KW-0346">Stress response</keyword>
<keyword evidence="5 10" id="KW-0378">Hydrolase</keyword>
<evidence type="ECO:0000256" key="4">
    <source>
        <dbReference type="ARBA" id="ARBA00022723"/>
    </source>
</evidence>